<dbReference type="InterPro" id="IPR009072">
    <property type="entry name" value="Histone-fold"/>
</dbReference>
<dbReference type="AlphaFoldDB" id="G8C0D1"/>
<keyword evidence="6" id="KW-1185">Reference proteome</keyword>
<dbReference type="GO" id="GO:0031297">
    <property type="term" value="P:replication fork processing"/>
    <property type="evidence" value="ECO:0007669"/>
    <property type="project" value="TreeGrafter"/>
</dbReference>
<dbReference type="HOGENOM" id="CLU_100369_3_1_1"/>
<keyword evidence="4" id="KW-0234">DNA repair</keyword>
<keyword evidence="3" id="KW-0238">DNA-binding</keyword>
<gene>
    <name evidence="5" type="primary">TPHA0M00710</name>
    <name evidence="5" type="ordered locus">TPHA_0M00710</name>
</gene>
<dbReference type="GeneID" id="11532032"/>
<dbReference type="Proteomes" id="UP000005666">
    <property type="component" value="Chromosome 13"/>
</dbReference>
<dbReference type="Pfam" id="PF15630">
    <property type="entry name" value="CENP-S"/>
    <property type="match status" value="1"/>
</dbReference>
<evidence type="ECO:0008006" key="7">
    <source>
        <dbReference type="Google" id="ProtNLM"/>
    </source>
</evidence>
<evidence type="ECO:0000256" key="3">
    <source>
        <dbReference type="ARBA" id="ARBA00023125"/>
    </source>
</evidence>
<dbReference type="RefSeq" id="XP_003688080.1">
    <property type="nucleotide sequence ID" value="XM_003688032.1"/>
</dbReference>
<dbReference type="GO" id="GO:0006281">
    <property type="term" value="P:DNA repair"/>
    <property type="evidence" value="ECO:0007669"/>
    <property type="project" value="UniProtKB-KW"/>
</dbReference>
<dbReference type="SUPFAM" id="SSF47113">
    <property type="entry name" value="Histone-fold"/>
    <property type="match status" value="1"/>
</dbReference>
<dbReference type="EMBL" id="HE612868">
    <property type="protein sequence ID" value="CCE65646.1"/>
    <property type="molecule type" value="Genomic_DNA"/>
</dbReference>
<keyword evidence="2" id="KW-0227">DNA damage</keyword>
<dbReference type="STRING" id="1071381.G8C0D1"/>
<evidence type="ECO:0000256" key="1">
    <source>
        <dbReference type="ARBA" id="ARBA00006612"/>
    </source>
</evidence>
<dbReference type="KEGG" id="tpf:TPHA_0M00710"/>
<dbReference type="GO" id="GO:0003677">
    <property type="term" value="F:DNA binding"/>
    <property type="evidence" value="ECO:0007669"/>
    <property type="project" value="UniProtKB-KW"/>
</dbReference>
<dbReference type="PANTHER" id="PTHR22980">
    <property type="entry name" value="CORTISTATIN"/>
    <property type="match status" value="1"/>
</dbReference>
<name>G8C0D1_TETPH</name>
<dbReference type="eggNOG" id="ENOG502S7WI">
    <property type="taxonomic scope" value="Eukaryota"/>
</dbReference>
<evidence type="ECO:0000256" key="4">
    <source>
        <dbReference type="ARBA" id="ARBA00023204"/>
    </source>
</evidence>
<dbReference type="InterPro" id="IPR029003">
    <property type="entry name" value="CENP-S/Mhf1"/>
</dbReference>
<sequence length="101" mass="11721">MENGASTDKDKERLISQLKGKLWYCIEKQVKEETPFDTTISPKYINALVELCYIQLVEVGKDLELFAKHANREVITVDDLMLLLRKLPNLQESLILNKDNR</sequence>
<comment type="similarity">
    <text evidence="1">Belongs to the TAF9 family. CENP-S/MHF1 subfamily.</text>
</comment>
<dbReference type="OMA" id="WTQIENV"/>
<dbReference type="GO" id="GO:0046982">
    <property type="term" value="F:protein heterodimerization activity"/>
    <property type="evidence" value="ECO:0007669"/>
    <property type="project" value="InterPro"/>
</dbReference>
<dbReference type="Gene3D" id="1.10.20.10">
    <property type="entry name" value="Histone, subunit A"/>
    <property type="match status" value="1"/>
</dbReference>
<protein>
    <recommendedName>
        <fullName evidence="7">Centromere protein S</fullName>
    </recommendedName>
</protein>
<dbReference type="GO" id="GO:0000712">
    <property type="term" value="P:resolution of meiotic recombination intermediates"/>
    <property type="evidence" value="ECO:0007669"/>
    <property type="project" value="TreeGrafter"/>
</dbReference>
<dbReference type="OrthoDB" id="1872155at2759"/>
<dbReference type="CDD" id="cd22919">
    <property type="entry name" value="HFD_CENP-S"/>
    <property type="match status" value="1"/>
</dbReference>
<reference evidence="5 6" key="1">
    <citation type="journal article" date="2011" name="Proc. Natl. Acad. Sci. U.S.A.">
        <title>Evolutionary erosion of yeast sex chromosomes by mating-type switching accidents.</title>
        <authorList>
            <person name="Gordon J.L."/>
            <person name="Armisen D."/>
            <person name="Proux-Wera E."/>
            <person name="Oheigeartaigh S.S."/>
            <person name="Byrne K.P."/>
            <person name="Wolfe K.H."/>
        </authorList>
    </citation>
    <scope>NUCLEOTIDE SEQUENCE [LARGE SCALE GENOMIC DNA]</scope>
    <source>
        <strain evidence="6">ATCC 24235 / CBS 4417 / NBRC 1672 / NRRL Y-8282 / UCD 70-5</strain>
    </source>
</reference>
<evidence type="ECO:0000256" key="2">
    <source>
        <dbReference type="ARBA" id="ARBA00022763"/>
    </source>
</evidence>
<dbReference type="PANTHER" id="PTHR22980:SF0">
    <property type="entry name" value="CENTROMERE PROTEIN S"/>
    <property type="match status" value="1"/>
</dbReference>
<proteinExistence type="inferred from homology"/>
<evidence type="ECO:0000313" key="6">
    <source>
        <dbReference type="Proteomes" id="UP000005666"/>
    </source>
</evidence>
<organism evidence="5 6">
    <name type="scientific">Tetrapisispora phaffii (strain ATCC 24235 / CBS 4417 / NBRC 1672 / NRRL Y-8282 / UCD 70-5)</name>
    <name type="common">Yeast</name>
    <name type="synonym">Fabospora phaffii</name>
    <dbReference type="NCBI Taxonomy" id="1071381"/>
    <lineage>
        <taxon>Eukaryota</taxon>
        <taxon>Fungi</taxon>
        <taxon>Dikarya</taxon>
        <taxon>Ascomycota</taxon>
        <taxon>Saccharomycotina</taxon>
        <taxon>Saccharomycetes</taxon>
        <taxon>Saccharomycetales</taxon>
        <taxon>Saccharomycetaceae</taxon>
        <taxon>Tetrapisispora</taxon>
    </lineage>
</organism>
<dbReference type="GO" id="GO:0071821">
    <property type="term" value="C:FANCM-MHF complex"/>
    <property type="evidence" value="ECO:0007669"/>
    <property type="project" value="EnsemblFungi"/>
</dbReference>
<dbReference type="GO" id="GO:0003682">
    <property type="term" value="F:chromatin binding"/>
    <property type="evidence" value="ECO:0007669"/>
    <property type="project" value="TreeGrafter"/>
</dbReference>
<accession>G8C0D1</accession>
<evidence type="ECO:0000313" key="5">
    <source>
        <dbReference type="EMBL" id="CCE65646.1"/>
    </source>
</evidence>